<gene>
    <name evidence="2" type="ORF">PCOR1329_LOCUS33442</name>
</gene>
<feature type="region of interest" description="Disordered" evidence="1">
    <location>
        <begin position="18"/>
        <end position="40"/>
    </location>
</feature>
<evidence type="ECO:0008006" key="4">
    <source>
        <dbReference type="Google" id="ProtNLM"/>
    </source>
</evidence>
<name>A0ABN9SXH3_9DINO</name>
<evidence type="ECO:0000313" key="3">
    <source>
        <dbReference type="Proteomes" id="UP001189429"/>
    </source>
</evidence>
<protein>
    <recommendedName>
        <fullName evidence="4">Alpha-1,6-mannosyl-glycoprotein 6-beta-N-acetylglucosaminyltransferase</fullName>
    </recommendedName>
</protein>
<dbReference type="Proteomes" id="UP001189429">
    <property type="component" value="Unassembled WGS sequence"/>
</dbReference>
<evidence type="ECO:0000313" key="2">
    <source>
        <dbReference type="EMBL" id="CAK0837169.1"/>
    </source>
</evidence>
<reference evidence="2" key="1">
    <citation type="submission" date="2023-10" db="EMBL/GenBank/DDBJ databases">
        <authorList>
            <person name="Chen Y."/>
            <person name="Shah S."/>
            <person name="Dougan E. K."/>
            <person name="Thang M."/>
            <person name="Chan C."/>
        </authorList>
    </citation>
    <scope>NUCLEOTIDE SEQUENCE [LARGE SCALE GENOMIC DNA]</scope>
</reference>
<proteinExistence type="predicted"/>
<feature type="region of interest" description="Disordered" evidence="1">
    <location>
        <begin position="535"/>
        <end position="586"/>
    </location>
</feature>
<sequence length="586" mass="63795">MPLPGPPQQLVLDQDLAPAGTAPLDGSPEAFGGPGAAPQGHTATGLEECYVSVIWAMEHGIAEHPEWYPGLTSSSAFEEFQAVLHRGGYGNCPAPCAVGAMPDDHGAGARQPKGSCKTAEYGTPCYERVMWVMRNGIFEHPEWYPTVDILSDFEEVQAALAEKEEAGCVQPCNVSYSGRVGKARVGGICYGLAPHPPDGVPSRWALPKSDQINCYLWLRDRNFVSDADRELDRNWCWVGLKEFGCHRHFYDHLTWAQMQHQAVAVGATKGLDFRPLQGPELCDRPVLGGPKRGGWNYADRDAASAWFEENAVVYVLSLPDSPRRATVSRCMEKRAIPFSGFSDGVDMRQPGALEAAKVEGLVPEEFDFEAAQAEAYSERQGMGTEGSIAGTVGCASGHFRAQRRGAMDERNRSVIVVFEDDVCPERDFVLKLWNVVTGELPCDWQVVSLSSRCPFGRCISPHLTRVQPDVNEPEWRCRHGVNYGFQGVISTGQRGPERAEAVAAGRLRRGTAALPRSRRRAGVDIEQGALLRDTRVPQPGVPARAAAGLGPGGREHPGPGRRRGTGGGPRRERDAVVLLVDVPEGR</sequence>
<keyword evidence="3" id="KW-1185">Reference proteome</keyword>
<dbReference type="EMBL" id="CAUYUJ010014069">
    <property type="protein sequence ID" value="CAK0837169.1"/>
    <property type="molecule type" value="Genomic_DNA"/>
</dbReference>
<evidence type="ECO:0000256" key="1">
    <source>
        <dbReference type="SAM" id="MobiDB-lite"/>
    </source>
</evidence>
<accession>A0ABN9SXH3</accession>
<comment type="caution">
    <text evidence="2">The sequence shown here is derived from an EMBL/GenBank/DDBJ whole genome shotgun (WGS) entry which is preliminary data.</text>
</comment>
<organism evidence="2 3">
    <name type="scientific">Prorocentrum cordatum</name>
    <dbReference type="NCBI Taxonomy" id="2364126"/>
    <lineage>
        <taxon>Eukaryota</taxon>
        <taxon>Sar</taxon>
        <taxon>Alveolata</taxon>
        <taxon>Dinophyceae</taxon>
        <taxon>Prorocentrales</taxon>
        <taxon>Prorocentraceae</taxon>
        <taxon>Prorocentrum</taxon>
    </lineage>
</organism>